<sequence length="222" mass="25094">MIYLGVPEGTKGYLFMRLPNNILYTGSHTLFDEKVFPKCSDQKCQGYLPMGDYSDEEDEEQGPADQPQDIPPEVGDDDENYPHTPYFPKGDQDTHDDDHDGSELEYSPSPSPPPLPPREEPPRPESDTEQVPGPSSTTDPAPSSNNPSQTSVEDKAHVLKLCREGGVELVNYLLNKAVPPDENLPSPSNIREWTFRDILRFDKQQQEEWKTACHEELEALRR</sequence>
<organism evidence="2 3">
    <name type="scientific">Fistulina hepatica ATCC 64428</name>
    <dbReference type="NCBI Taxonomy" id="1128425"/>
    <lineage>
        <taxon>Eukaryota</taxon>
        <taxon>Fungi</taxon>
        <taxon>Dikarya</taxon>
        <taxon>Basidiomycota</taxon>
        <taxon>Agaricomycotina</taxon>
        <taxon>Agaricomycetes</taxon>
        <taxon>Agaricomycetidae</taxon>
        <taxon>Agaricales</taxon>
        <taxon>Fistulinaceae</taxon>
        <taxon>Fistulina</taxon>
    </lineage>
</organism>
<evidence type="ECO:0000313" key="2">
    <source>
        <dbReference type="EMBL" id="KIY53102.1"/>
    </source>
</evidence>
<feature type="region of interest" description="Disordered" evidence="1">
    <location>
        <begin position="41"/>
        <end position="156"/>
    </location>
</feature>
<dbReference type="AlphaFoldDB" id="A0A0D7AND3"/>
<feature type="compositionally biased region" description="Polar residues" evidence="1">
    <location>
        <begin position="133"/>
        <end position="151"/>
    </location>
</feature>
<evidence type="ECO:0000313" key="3">
    <source>
        <dbReference type="Proteomes" id="UP000054144"/>
    </source>
</evidence>
<protein>
    <submittedName>
        <fullName evidence="2">Uncharacterized protein</fullName>
    </submittedName>
</protein>
<gene>
    <name evidence="2" type="ORF">FISHEDRAFT_8118</name>
</gene>
<dbReference type="OrthoDB" id="3065887at2759"/>
<name>A0A0D7AND3_9AGAR</name>
<dbReference type="Proteomes" id="UP000054144">
    <property type="component" value="Unassembled WGS sequence"/>
</dbReference>
<accession>A0A0D7AND3</accession>
<evidence type="ECO:0000256" key="1">
    <source>
        <dbReference type="SAM" id="MobiDB-lite"/>
    </source>
</evidence>
<feature type="compositionally biased region" description="Basic and acidic residues" evidence="1">
    <location>
        <begin position="90"/>
        <end position="102"/>
    </location>
</feature>
<reference evidence="2 3" key="1">
    <citation type="journal article" date="2015" name="Fungal Genet. Biol.">
        <title>Evolution of novel wood decay mechanisms in Agaricales revealed by the genome sequences of Fistulina hepatica and Cylindrobasidium torrendii.</title>
        <authorList>
            <person name="Floudas D."/>
            <person name="Held B.W."/>
            <person name="Riley R."/>
            <person name="Nagy L.G."/>
            <person name="Koehler G."/>
            <person name="Ransdell A.S."/>
            <person name="Younus H."/>
            <person name="Chow J."/>
            <person name="Chiniquy J."/>
            <person name="Lipzen A."/>
            <person name="Tritt A."/>
            <person name="Sun H."/>
            <person name="Haridas S."/>
            <person name="LaButti K."/>
            <person name="Ohm R.A."/>
            <person name="Kues U."/>
            <person name="Blanchette R.A."/>
            <person name="Grigoriev I.V."/>
            <person name="Minto R.E."/>
            <person name="Hibbett D.S."/>
        </authorList>
    </citation>
    <scope>NUCLEOTIDE SEQUENCE [LARGE SCALE GENOMIC DNA]</scope>
    <source>
        <strain evidence="2 3">ATCC 64428</strain>
    </source>
</reference>
<feature type="non-terminal residue" evidence="2">
    <location>
        <position position="222"/>
    </location>
</feature>
<keyword evidence="3" id="KW-1185">Reference proteome</keyword>
<dbReference type="EMBL" id="KN881628">
    <property type="protein sequence ID" value="KIY53102.1"/>
    <property type="molecule type" value="Genomic_DNA"/>
</dbReference>
<proteinExistence type="predicted"/>
<feature type="compositionally biased region" description="Basic and acidic residues" evidence="1">
    <location>
        <begin position="117"/>
        <end position="126"/>
    </location>
</feature>
<feature type="compositionally biased region" description="Acidic residues" evidence="1">
    <location>
        <begin position="53"/>
        <end position="62"/>
    </location>
</feature>